<dbReference type="EMBL" id="AP011841">
    <property type="protein sequence ID" value="BAJ47561.1"/>
    <property type="molecule type" value="Genomic_DNA"/>
</dbReference>
<dbReference type="Proteomes" id="UP000008120">
    <property type="component" value="Chromosome"/>
</dbReference>
<evidence type="ECO:0000256" key="3">
    <source>
        <dbReference type="ARBA" id="ARBA00022741"/>
    </source>
</evidence>
<dbReference type="InterPro" id="IPR003439">
    <property type="entry name" value="ABC_transporter-like_ATP-bd"/>
</dbReference>
<evidence type="ECO:0000256" key="2">
    <source>
        <dbReference type="ARBA" id="ARBA00022737"/>
    </source>
</evidence>
<dbReference type="PANTHER" id="PTHR43790:SF9">
    <property type="entry name" value="GALACTOFURANOSE TRANSPORTER ATP-BINDING PROTEIN YTFR"/>
    <property type="match status" value="1"/>
</dbReference>
<keyword evidence="1" id="KW-0813">Transport</keyword>
<proteinExistence type="predicted"/>
<dbReference type="SMART" id="SM00382">
    <property type="entry name" value="AAA"/>
    <property type="match status" value="1"/>
</dbReference>
<dbReference type="STRING" id="311458.CSUB_C0532"/>
<sequence length="510" mass="56404">MGKGMPPAVRLQNVSKTFVGGVRAVDSISFELSPFRVYGFVGPNGAGKSTIMNLISGYLFPDSGEVWVNGIQVTDFHQALNVCGVVKVEQHPNLSPYLTPAEHLSMLLPKFIPTKSLNHLAHELLRQLGVEVDLERRVEELPIGHLRVFEIVKALIQCEILHKKGLSPVLILDEATTFLPQHHKNTLKLILRKLTSKQHTVLVVSHDLHEIIDVADEILVMVGGRVATRHSSTDLDVSTLVKSMFDTEVRYESSRRAFQLNSVDALVISNLFIRDDRGNLVVRNFNLSIKSGEVHGIAVIPGTGEKELVEGILGVRRIERGEILVYGHVVKNPTVTTMRRRGVAVLSDDRIRDGLITDASVFDNLTLGLFDKYCKAKGFFIDSRLRTELAKSLVRDFSIVVKDLRGPVTNLSGGNMQRVYIARVLGTEPKILLALHPTVGLDPMGASMFFQKIDERRERGLTSVIFSPNVRELLATCDRVSVMRDGEIVGTYQANAVSVEQLGMSLSGVV</sequence>
<dbReference type="KEGG" id="csu:CSUB_C0532"/>
<gene>
    <name evidence="7" type="ORF">CSUB_C0532</name>
    <name evidence="6" type="ORF">HGMM_F52E01C06</name>
</gene>
<keyword evidence="3" id="KW-0547">Nucleotide-binding</keyword>
<reference evidence="6 8" key="2">
    <citation type="journal article" date="2011" name="Nucleic Acids Res.">
        <title>Insights into the evolution of Archaea and eukaryotic protein modifier systems revealed by the genome of a novel archaeal group.</title>
        <authorList>
            <person name="Nunoura T."/>
            <person name="Takaki Y."/>
            <person name="Kakuta J."/>
            <person name="Nishi S."/>
            <person name="Sugahara J."/>
            <person name="Kazama H."/>
            <person name="Chee G."/>
            <person name="Hattori M."/>
            <person name="Kanai A."/>
            <person name="Atomi H."/>
            <person name="Takai K."/>
            <person name="Takami H."/>
        </authorList>
    </citation>
    <scope>NUCLEOTIDE SEQUENCE [LARGE SCALE GENOMIC DNA]</scope>
</reference>
<dbReference type="InterPro" id="IPR027417">
    <property type="entry name" value="P-loop_NTPase"/>
</dbReference>
<evidence type="ECO:0000259" key="5">
    <source>
        <dbReference type="PROSITE" id="PS50893"/>
    </source>
</evidence>
<dbReference type="EMBL" id="BA000048">
    <property type="protein sequence ID" value="BAJ50393.1"/>
    <property type="molecule type" value="Genomic_DNA"/>
</dbReference>
<evidence type="ECO:0000313" key="7">
    <source>
        <dbReference type="EMBL" id="BAJ50393.1"/>
    </source>
</evidence>
<dbReference type="InterPro" id="IPR050107">
    <property type="entry name" value="ABC_carbohydrate_import_ATPase"/>
</dbReference>
<organism evidence="6 8">
    <name type="scientific">Caldiarchaeum subterraneum</name>
    <dbReference type="NCBI Taxonomy" id="311458"/>
    <lineage>
        <taxon>Archaea</taxon>
        <taxon>Nitrososphaerota</taxon>
        <taxon>Candidatus Caldarchaeales</taxon>
        <taxon>Candidatus Caldarchaeaceae</taxon>
        <taxon>Candidatus Caldarchaeum</taxon>
    </lineage>
</organism>
<evidence type="ECO:0000256" key="1">
    <source>
        <dbReference type="ARBA" id="ARBA00022448"/>
    </source>
</evidence>
<evidence type="ECO:0000256" key="4">
    <source>
        <dbReference type="ARBA" id="ARBA00022840"/>
    </source>
</evidence>
<dbReference type="PROSITE" id="PS50893">
    <property type="entry name" value="ABC_TRANSPORTER_2"/>
    <property type="match status" value="1"/>
</dbReference>
<dbReference type="PANTHER" id="PTHR43790">
    <property type="entry name" value="CARBOHYDRATE TRANSPORT ATP-BINDING PROTEIN MG119-RELATED"/>
    <property type="match status" value="1"/>
</dbReference>
<dbReference type="GO" id="GO:0005524">
    <property type="term" value="F:ATP binding"/>
    <property type="evidence" value="ECO:0007669"/>
    <property type="project" value="UniProtKB-KW"/>
</dbReference>
<keyword evidence="2" id="KW-0677">Repeat</keyword>
<dbReference type="Gene3D" id="3.40.50.300">
    <property type="entry name" value="P-loop containing nucleotide triphosphate hydrolases"/>
    <property type="match status" value="2"/>
</dbReference>
<reference evidence="6 8" key="1">
    <citation type="journal article" date="2005" name="Environ. Microbiol.">
        <title>Genetic and functional properties of uncultivated thermophilic crenarchaeotes from a subsurface gold mine as revealed by analysis of genome fragments.</title>
        <authorList>
            <person name="Nunoura T."/>
            <person name="Hirayama H."/>
            <person name="Takami H."/>
            <person name="Oida H."/>
            <person name="Nishi S."/>
            <person name="Shimamura S."/>
            <person name="Suzuki Y."/>
            <person name="Inagaki F."/>
            <person name="Takai K."/>
            <person name="Nealson K.H."/>
            <person name="Horikoshi K."/>
        </authorList>
    </citation>
    <scope>NUCLEOTIDE SEQUENCE [LARGE SCALE GENOMIC DNA]</scope>
</reference>
<evidence type="ECO:0000313" key="6">
    <source>
        <dbReference type="EMBL" id="BAJ47561.1"/>
    </source>
</evidence>
<dbReference type="GO" id="GO:0016887">
    <property type="term" value="F:ATP hydrolysis activity"/>
    <property type="evidence" value="ECO:0007669"/>
    <property type="project" value="InterPro"/>
</dbReference>
<accession>E6N5J2</accession>
<keyword evidence="4 6" id="KW-0067">ATP-binding</keyword>
<dbReference type="InterPro" id="IPR003593">
    <property type="entry name" value="AAA+_ATPase"/>
</dbReference>
<dbReference type="AlphaFoldDB" id="E6N5J2"/>
<protein>
    <submittedName>
        <fullName evidence="6">Sugar ABC transporter ATP-binding protein</fullName>
    </submittedName>
</protein>
<evidence type="ECO:0000313" key="8">
    <source>
        <dbReference type="Proteomes" id="UP000008120"/>
    </source>
</evidence>
<dbReference type="Pfam" id="PF00005">
    <property type="entry name" value="ABC_tran"/>
    <property type="match status" value="2"/>
</dbReference>
<dbReference type="SUPFAM" id="SSF52540">
    <property type="entry name" value="P-loop containing nucleoside triphosphate hydrolases"/>
    <property type="match status" value="2"/>
</dbReference>
<name>E6N5J2_CALS0</name>
<dbReference type="BioCyc" id="CCAL311458:G131R-540-MONOMER"/>
<feature type="domain" description="ABC transporter" evidence="5">
    <location>
        <begin position="9"/>
        <end position="510"/>
    </location>
</feature>